<name>A0ABN6F8K2_9BACT</name>
<evidence type="ECO:0000256" key="3">
    <source>
        <dbReference type="ARBA" id="ARBA00022676"/>
    </source>
</evidence>
<evidence type="ECO:0000256" key="5">
    <source>
        <dbReference type="ARBA" id="ARBA00022692"/>
    </source>
</evidence>
<dbReference type="Proteomes" id="UP001320148">
    <property type="component" value="Chromosome"/>
</dbReference>
<evidence type="ECO:0000313" key="9">
    <source>
        <dbReference type="EMBL" id="BCS98115.1"/>
    </source>
</evidence>
<feature type="transmembrane region" description="Helical" evidence="8">
    <location>
        <begin position="117"/>
        <end position="137"/>
    </location>
</feature>
<gene>
    <name evidence="9" type="ORF">DSLASN_37470</name>
</gene>
<evidence type="ECO:0008006" key="11">
    <source>
        <dbReference type="Google" id="ProtNLM"/>
    </source>
</evidence>
<feature type="transmembrane region" description="Helical" evidence="8">
    <location>
        <begin position="419"/>
        <end position="440"/>
    </location>
</feature>
<dbReference type="PANTHER" id="PTHR33908">
    <property type="entry name" value="MANNOSYLTRANSFERASE YKCB-RELATED"/>
    <property type="match status" value="1"/>
</dbReference>
<keyword evidence="3" id="KW-0328">Glycosyltransferase</keyword>
<feature type="transmembrane region" description="Helical" evidence="8">
    <location>
        <begin position="93"/>
        <end position="111"/>
    </location>
</feature>
<dbReference type="InterPro" id="IPR050297">
    <property type="entry name" value="LipidA_mod_glycosyltrf_83"/>
</dbReference>
<feature type="transmembrane region" description="Helical" evidence="8">
    <location>
        <begin position="385"/>
        <end position="407"/>
    </location>
</feature>
<dbReference type="PANTHER" id="PTHR33908:SF11">
    <property type="entry name" value="MEMBRANE PROTEIN"/>
    <property type="match status" value="1"/>
</dbReference>
<accession>A0ABN6F8K2</accession>
<evidence type="ECO:0000256" key="2">
    <source>
        <dbReference type="ARBA" id="ARBA00022475"/>
    </source>
</evidence>
<feature type="transmembrane region" description="Helical" evidence="8">
    <location>
        <begin position="266"/>
        <end position="287"/>
    </location>
</feature>
<keyword evidence="4" id="KW-0808">Transferase</keyword>
<dbReference type="RefSeq" id="WP_236889523.1">
    <property type="nucleotide sequence ID" value="NZ_AP024488.1"/>
</dbReference>
<feature type="transmembrane region" description="Helical" evidence="8">
    <location>
        <begin position="181"/>
        <end position="203"/>
    </location>
</feature>
<feature type="transmembrane region" description="Helical" evidence="8">
    <location>
        <begin position="9"/>
        <end position="29"/>
    </location>
</feature>
<feature type="transmembrane region" description="Helical" evidence="8">
    <location>
        <begin position="352"/>
        <end position="373"/>
    </location>
</feature>
<protein>
    <recommendedName>
        <fullName evidence="11">Glycosyltransferase RgtA/B/C/D-like domain-containing protein</fullName>
    </recommendedName>
</protein>
<evidence type="ECO:0000256" key="7">
    <source>
        <dbReference type="ARBA" id="ARBA00023136"/>
    </source>
</evidence>
<sequence length="544" mass="58107">MVRIDNPRVALSLTLLMVIALVLPFVGLLGEAPLASDDPVVAAVALDMASDPTLSLRLPNEYLTDLPPFYPVTAAMVARATAPIITDVAALRLTSALFSLGTLVLFYFFALRYGDKYFALLAVALLATMPGLAFGSGCIASDPALGFFLMASVLATSRAFFDGSPHWLLVGGVATAGAFLTSAWDGAFLSGFIWAAGLTWFLATQKPDLSTGFRYLFFQLSAFLAIIVLSGAGIAFQFIGHPEMPWNAGFWVPFSAAPTSPGMPDMVIRLLVLTWPWTPLFCLYIGLSIARTLRNGTIPATPIFLATWVFSALLTLLSGGTGITPILPPLALMSAFAFRGKLPEWVQHYTTLWSSVVLASLLLLALSPILSPLAGNAGNEVLLRLLGYGPHTVIAAAGFFLAAFTCLVKTLPLTRTGRLLTITAILWTALSSGPFSAVAVEQGLEVRPLITAFKTYAHKGTATYGVTRRLRASLCFYGQLDLPPLDSLERCYDILKGGDPEYDTLLIQSDSSGHLPEGLSLLPVTLVKELPLSQGGSLLWVKGL</sequence>
<keyword evidence="7 8" id="KW-0472">Membrane</keyword>
<evidence type="ECO:0000256" key="6">
    <source>
        <dbReference type="ARBA" id="ARBA00022989"/>
    </source>
</evidence>
<keyword evidence="10" id="KW-1185">Reference proteome</keyword>
<reference evidence="9 10" key="1">
    <citation type="submission" date="2021-02" db="EMBL/GenBank/DDBJ databases">
        <title>Complete genome of Desulfoluna sp. strain ASN36.</title>
        <authorList>
            <person name="Takahashi A."/>
            <person name="Kojima H."/>
            <person name="Fukui M."/>
        </authorList>
    </citation>
    <scope>NUCLEOTIDE SEQUENCE [LARGE SCALE GENOMIC DNA]</scope>
    <source>
        <strain evidence="9 10">ASN36</strain>
    </source>
</reference>
<evidence type="ECO:0000313" key="10">
    <source>
        <dbReference type="Proteomes" id="UP001320148"/>
    </source>
</evidence>
<keyword evidence="6 8" id="KW-1133">Transmembrane helix</keyword>
<evidence type="ECO:0000256" key="1">
    <source>
        <dbReference type="ARBA" id="ARBA00004651"/>
    </source>
</evidence>
<dbReference type="EMBL" id="AP024488">
    <property type="protein sequence ID" value="BCS98115.1"/>
    <property type="molecule type" value="Genomic_DNA"/>
</dbReference>
<feature type="transmembrane region" description="Helical" evidence="8">
    <location>
        <begin position="215"/>
        <end position="239"/>
    </location>
</feature>
<evidence type="ECO:0000256" key="4">
    <source>
        <dbReference type="ARBA" id="ARBA00022679"/>
    </source>
</evidence>
<keyword evidence="5 8" id="KW-0812">Transmembrane</keyword>
<comment type="subcellular location">
    <subcellularLocation>
        <location evidence="1">Cell membrane</location>
        <topology evidence="1">Multi-pass membrane protein</topology>
    </subcellularLocation>
</comment>
<organism evidence="9 10">
    <name type="scientific">Desulfoluna limicola</name>
    <dbReference type="NCBI Taxonomy" id="2810562"/>
    <lineage>
        <taxon>Bacteria</taxon>
        <taxon>Pseudomonadati</taxon>
        <taxon>Thermodesulfobacteriota</taxon>
        <taxon>Desulfobacteria</taxon>
        <taxon>Desulfobacterales</taxon>
        <taxon>Desulfolunaceae</taxon>
        <taxon>Desulfoluna</taxon>
    </lineage>
</organism>
<proteinExistence type="predicted"/>
<evidence type="ECO:0000256" key="8">
    <source>
        <dbReference type="SAM" id="Phobius"/>
    </source>
</evidence>
<keyword evidence="2" id="KW-1003">Cell membrane</keyword>